<dbReference type="RefSeq" id="WP_068768350.1">
    <property type="nucleotide sequence ID" value="NZ_KV441839.1"/>
</dbReference>
<evidence type="ECO:0000313" key="4">
    <source>
        <dbReference type="EMBL" id="OAM90542.1"/>
    </source>
</evidence>
<dbReference type="OrthoDB" id="200413at2"/>
<dbReference type="InterPro" id="IPR011050">
    <property type="entry name" value="Pectin_lyase_fold/virulence"/>
</dbReference>
<dbReference type="STRING" id="1184151.AW736_00465"/>
<proteinExistence type="predicted"/>
<dbReference type="Pfam" id="PF12951">
    <property type="entry name" value="PATR"/>
    <property type="match status" value="10"/>
</dbReference>
<organism evidence="4 5">
    <name type="scientific">Termitidicoccus mucosus</name>
    <dbReference type="NCBI Taxonomy" id="1184151"/>
    <lineage>
        <taxon>Bacteria</taxon>
        <taxon>Pseudomonadati</taxon>
        <taxon>Verrucomicrobiota</taxon>
        <taxon>Opitutia</taxon>
        <taxon>Opitutales</taxon>
        <taxon>Opitutaceae</taxon>
        <taxon>Termitidicoccus</taxon>
    </lineage>
</organism>
<dbReference type="InterPro" id="IPR013425">
    <property type="entry name" value="Autotrns_rpt"/>
</dbReference>
<dbReference type="InterPro" id="IPR012332">
    <property type="entry name" value="Autotransporter_pectin_lyase_C"/>
</dbReference>
<feature type="domain" description="Autotransporter" evidence="3">
    <location>
        <begin position="1926"/>
        <end position="2200"/>
    </location>
</feature>
<dbReference type="NCBIfam" id="TIGR02601">
    <property type="entry name" value="autotrns_rpt"/>
    <property type="match status" value="6"/>
</dbReference>
<evidence type="ECO:0000259" key="3">
    <source>
        <dbReference type="PROSITE" id="PS51208"/>
    </source>
</evidence>
<keyword evidence="5" id="KW-1185">Reference proteome</keyword>
<dbReference type="Gene3D" id="2.40.128.130">
    <property type="entry name" value="Autotransporter beta-domain"/>
    <property type="match status" value="1"/>
</dbReference>
<dbReference type="InterPro" id="IPR036709">
    <property type="entry name" value="Autotransporte_beta_dom_sf"/>
</dbReference>
<protein>
    <recommendedName>
        <fullName evidence="3">Autotransporter domain-containing protein</fullName>
    </recommendedName>
</protein>
<keyword evidence="1 2" id="KW-0732">Signal</keyword>
<comment type="caution">
    <text evidence="4">The sequence shown here is derived from an EMBL/GenBank/DDBJ whole genome shotgun (WGS) entry which is preliminary data.</text>
</comment>
<dbReference type="EMBL" id="LRRQ01000055">
    <property type="protein sequence ID" value="OAM90542.1"/>
    <property type="molecule type" value="Genomic_DNA"/>
</dbReference>
<sequence length="2200" mass="218598">MKTPLSLFRFSLCVGVAACHALMGAVYEWTPDGTQEGAASGGDGVWSSTGVNWWSSSAMNASAFGTSANPLGGAGSDTFNFMGGGTLTKSDTSYFGDGNYNQTLFFAADSRYTILGQTGSTGLLDGQHSRLLFNLAPSALLTLGGDGNWIGVASSYDNGGAATANAGLTIGGGGAMVLKAGAWLRNNSDNTRLVIKNGSKIAFGAGSLYAGVGKDLGSIGGAFSGLSRIAIDGGTLEVDGGVVHVGYSELANEWRRGFGIVIGMLTAASDPNDSVFTLTSGTVVALGDARGNDANYAGLLFAGNNATYKGGIANLNGGTLVTTNIRTRNDVRAELNLDGVTIVVSTAAAGATVVPTQAQLRTRLDNFITGFNTAATNRINLGSGGVTFDTSQIDTVALGGDYATSVLSVMGGAGGITKTGANTLALRAVNTYTGATVVEGGVLRLQTAGAINASSAVTVGASGTINTWGLNQTLQNLDGAGLIVMGAGSLAVASTADTAFSGAITSNVTTAGAITKSGGATFTLAAPSNSYYGATIINAGTLRAGATDVLAGSSTLSIANGAVFDADGHDQSFKNLTGSGSLTLGAATLTVSNSTADNVYSGIISGAGGPAKTGDGVLALDGVGTYTGTTTVNGGLLRLQAAGAIDASGAVNLGASGTIQLWGQPHTLQNLGGSGLIVMTSGELTVASSMDTTFGGAITSYSTTGGLFTKTGSATFTLASAAEHWGATTVAEGTLRAETENILANSRVLAIGAGAVFDANNHNQTIKGLIGSGTLLLGTGTLTLNDIADSAFDGEISGAGGLVKNGTGTLALGTASASFTGLATVNAGTLLLSSGLTHSGLTLKTNTTLGAVGAIAALTAENNSVIRIGDQSGVTEQTLTVNGAASLTGVTLTYDLFAGNASDRLDVAGALTNGGGNTIDLTTYEIGAFNLGNGLAALGADVTTTILIEGAMIVPGGRQQASFDTTETGYLKLVTESGESALRTWTGANGAEINSSAENWNEDDRRFARGDTLVFDGSTDAPNAANRVITVQAAGVTVSGMEVSGTADYVFDGGRIVADKTSAVGTVLAAPTGKLIKTGAGTLTLDNGANDFRDGVDFGGGILALGADTTLGGGPLLVTGTDTTLRTAGTLGFRLENSAGIAPDATLVLDVLDASATATLAGSINGSGVLSKTGAGVLALTGSNAHAGGTRLAAGTLAFAHDHALGAGALVLEADAATVRFDADALSVGNAIAIGAHAVTFDTGTHAATLSGTLSGDAAGVFTKTGGGTLTLSGSSTAFHSALTIAEGMLAFTSADSIGTSATAAATIAAGATFAINQAAAGDMIFARRLDGSGTLDITLSSGTGRIGFAQTAAGGAWSGNIALDRGTLAVDENAYALLGASSSGTLAIHSGGLADVTATGTLNALALDGGSVRVTLGADHATPLAVAHLTVTAGSTIAANLDGPDIPNPIVNPPASPDSANLFDLGLSTGIKLIDAENVTGIGEVLAVTRLDGTTIASPLFVDVTQNGAKAATATYNYNATAQADGVHLSYGITALDILSGQSLILDNAGADTSTLTAGLGGAGGIDVRASGTITLSGSIGFTGATTVSRGALKLIHADALANSASVTLAENTTLDAGGQNQTLRNLSGAAGSAIDLGAAGSLTLDSDEGVDTVFAGGINATAAATLTKTGSGALTLGGSSTHGDTVISGGTLRASRLDALGSGEVTIAAGTTLEFNGASGNLDRAINTGGSRRGTLAFVDSAINLDRAYANIAAFAISGRSYVRVNAAGAFGGGSGSVSVRDGGALEIGAVSVAVAGLTMDGGALLFSSASSALTSASGTVSFANHASVGLADGSIASGRYTFVSARSLLSDNASNIPDYAPYQHGKRVVVSRAGQSLVFDVMDTAAHPAKDAAMVFDTVLASLGTIYGRMSESLADPLISRQSGDPACGFWTRGFGSSADYEQTAAQPGFKDWSYGMAVGCDRVFGERLLLGLWGGFATSALDTFNGAATDADHQLGGVYAALKLGRFHLAADAAFGLLQTQSTRDEQTGRAYGSYDGDYFAAGGEIGFRLFEWAGGSLSPTAALHCIDVRVDDYEESGPGAMRVSGFNQDRVLSVLGMKVAHGFTLPWNRPAFLDARLGWQQTLRGNTGSVDMAFASDPLNSFAVTAGGYSSGSLVLGLGLRAAFTDSLCLGLGYDYESASGRQRHSLNGTLRYAW</sequence>
<gene>
    <name evidence="4" type="ORF">AW736_00465</name>
</gene>
<dbReference type="Proteomes" id="UP000078486">
    <property type="component" value="Unassembled WGS sequence"/>
</dbReference>
<feature type="signal peptide" evidence="2">
    <location>
        <begin position="1"/>
        <end position="21"/>
    </location>
</feature>
<dbReference type="InterPro" id="IPR005546">
    <property type="entry name" value="Autotransporte_beta"/>
</dbReference>
<dbReference type="SMART" id="SM00869">
    <property type="entry name" value="Autotransporter"/>
    <property type="match status" value="1"/>
</dbReference>
<dbReference type="SUPFAM" id="SSF103515">
    <property type="entry name" value="Autotransporter"/>
    <property type="match status" value="1"/>
</dbReference>
<evidence type="ECO:0000313" key="5">
    <source>
        <dbReference type="Proteomes" id="UP000078486"/>
    </source>
</evidence>
<dbReference type="Gene3D" id="2.160.20.20">
    <property type="match status" value="1"/>
</dbReference>
<reference evidence="4 5" key="1">
    <citation type="submission" date="2016-01" db="EMBL/GenBank/DDBJ databases">
        <title>High potential of lignocellulose degradation of a new Verrucomicrobia species.</title>
        <authorList>
            <person name="Wang Y."/>
            <person name="Shi Y."/>
            <person name="Qiu Z."/>
            <person name="Liu S."/>
            <person name="Yang H."/>
        </authorList>
    </citation>
    <scope>NUCLEOTIDE SEQUENCE [LARGE SCALE GENOMIC DNA]</scope>
    <source>
        <strain evidence="4 5">TSB47</strain>
    </source>
</reference>
<name>A0A178IKY6_9BACT</name>
<evidence type="ECO:0000256" key="2">
    <source>
        <dbReference type="SAM" id="SignalP"/>
    </source>
</evidence>
<dbReference type="SUPFAM" id="SSF51126">
    <property type="entry name" value="Pectin lyase-like"/>
    <property type="match status" value="3"/>
</dbReference>
<feature type="chain" id="PRO_5008089039" description="Autotransporter domain-containing protein" evidence="2">
    <location>
        <begin position="22"/>
        <end position="2200"/>
    </location>
</feature>
<accession>A0A178IKY6</accession>
<evidence type="ECO:0000256" key="1">
    <source>
        <dbReference type="ARBA" id="ARBA00022729"/>
    </source>
</evidence>
<dbReference type="PROSITE" id="PS51208">
    <property type="entry name" value="AUTOTRANSPORTER"/>
    <property type="match status" value="1"/>
</dbReference>